<evidence type="ECO:0000313" key="3">
    <source>
        <dbReference type="Proteomes" id="UP001501237"/>
    </source>
</evidence>
<dbReference type="PROSITE" id="PS00268">
    <property type="entry name" value="CECROPIN"/>
    <property type="match status" value="1"/>
</dbReference>
<name>A0ABP6QI83_9ACTN</name>
<evidence type="ECO:0000313" key="2">
    <source>
        <dbReference type="EMBL" id="GAA3231095.1"/>
    </source>
</evidence>
<dbReference type="Proteomes" id="UP001501237">
    <property type="component" value="Unassembled WGS sequence"/>
</dbReference>
<protein>
    <submittedName>
        <fullName evidence="2">Uncharacterized protein</fullName>
    </submittedName>
</protein>
<feature type="region of interest" description="Disordered" evidence="1">
    <location>
        <begin position="1"/>
        <end position="100"/>
    </location>
</feature>
<keyword evidence="3" id="KW-1185">Reference proteome</keyword>
<feature type="compositionally biased region" description="Basic and acidic residues" evidence="1">
    <location>
        <begin position="315"/>
        <end position="327"/>
    </location>
</feature>
<gene>
    <name evidence="2" type="ORF">GCM10010468_62030</name>
</gene>
<accession>A0ABP6QI83</accession>
<comment type="caution">
    <text evidence="2">The sequence shown here is derived from an EMBL/GenBank/DDBJ whole genome shotgun (WGS) entry which is preliminary data.</text>
</comment>
<dbReference type="EMBL" id="BAAAUV010000021">
    <property type="protein sequence ID" value="GAA3231095.1"/>
    <property type="molecule type" value="Genomic_DNA"/>
</dbReference>
<feature type="compositionally biased region" description="Acidic residues" evidence="1">
    <location>
        <begin position="31"/>
        <end position="41"/>
    </location>
</feature>
<feature type="compositionally biased region" description="Basic residues" evidence="1">
    <location>
        <begin position="1"/>
        <end position="11"/>
    </location>
</feature>
<dbReference type="RefSeq" id="WP_344835408.1">
    <property type="nucleotide sequence ID" value="NZ_BAAAUV010000021.1"/>
</dbReference>
<reference evidence="3" key="1">
    <citation type="journal article" date="2019" name="Int. J. Syst. Evol. Microbiol.">
        <title>The Global Catalogue of Microorganisms (GCM) 10K type strain sequencing project: providing services to taxonomists for standard genome sequencing and annotation.</title>
        <authorList>
            <consortium name="The Broad Institute Genomics Platform"/>
            <consortium name="The Broad Institute Genome Sequencing Center for Infectious Disease"/>
            <person name="Wu L."/>
            <person name="Ma J."/>
        </authorList>
    </citation>
    <scope>NUCLEOTIDE SEQUENCE [LARGE SCALE GENOMIC DNA]</scope>
    <source>
        <strain evidence="3">JCM 9377</strain>
    </source>
</reference>
<organism evidence="2 3">
    <name type="scientific">Actinocorallia longicatena</name>
    <dbReference type="NCBI Taxonomy" id="111803"/>
    <lineage>
        <taxon>Bacteria</taxon>
        <taxon>Bacillati</taxon>
        <taxon>Actinomycetota</taxon>
        <taxon>Actinomycetes</taxon>
        <taxon>Streptosporangiales</taxon>
        <taxon>Thermomonosporaceae</taxon>
        <taxon>Actinocorallia</taxon>
    </lineage>
</organism>
<sequence length="901" mass="97454">MSHGVGRKKRRASDSPPPKRKKNWDESSSSSEEDDGSDYEDASQRKRAASHTPVVTRTTSARRAKEQPKKPTRFVKPVSNTVPTTKGITKPKTKGQIKTTPPAKSAAAFLAAVTNATPTITTTTPVAAPPKAAAPPKPLKWTLKRHTLKEGQKVKLSPHVRMKGDRIARLAVGRMRTPSPFGAKMGDHTSAWTVAVDDVHALVHGKTLAEAAGDLMARQLESEAWIGQPRSIGRQVWDLYGENDLKQRQPVLETYAYEVRDALKNPLTAEGLAKAVAHHLAFRNFLPFATVPAKGKIGSKGSGESAARAAALAPDLERERRRQIDEETEAQRLRRKKREQAEQVLADQIEAWTQEEETKEETLLRHEAQEQARLEREQNVMPRAEAGLWKLFSLDAALREARADRVVAPARHRELVETVQRVRKLGGTARTLGEAFLANEKKAASSSAKLRKEAAKERVGIGILAAELRKQADDLAARPDTGHPEIKLLMTDAAYLGEVVQSVQSRIMDATKGRAEATKLNTRIGERNDAADDLLDDLEGDPADVEKEAALILGYLLHDHQAMASRAYPLAAAETGFLGADAAKAAKAAIEHLAGRLQLIPDHDDAAIGRLLGMVEKVHQDLGPVTPSKDPGRWVAGARTDSLVVSFKDGGKAVSIQGRAAAPSGVEGMGSHTTAWVTEVQAVEKLVAKHKKDGIQAVLKEETLKELESDLMTQLATALPADQLDGGQLGDIFDAALEVLTAEDPADTVRAYLEFRNLLPYATVDSGDRGGHGERRDGTKNDLFDLGSLAATVDLKAAELAPDRLGATAGALTSAAEVLRTTLAAAIAQPGGADDVPGWNADKRLERAVTRTISALEKDAAQMKKAVKNKSAYPVADVANRIIKVRRTEHGRVFDLSQTKP</sequence>
<evidence type="ECO:0000256" key="1">
    <source>
        <dbReference type="SAM" id="MobiDB-lite"/>
    </source>
</evidence>
<feature type="compositionally biased region" description="Low complexity" evidence="1">
    <location>
        <begin position="302"/>
        <end position="314"/>
    </location>
</feature>
<proteinExistence type="predicted"/>
<feature type="region of interest" description="Disordered" evidence="1">
    <location>
        <begin position="296"/>
        <end position="327"/>
    </location>
</feature>